<dbReference type="Proteomes" id="UP001470230">
    <property type="component" value="Unassembled WGS sequence"/>
</dbReference>
<dbReference type="InterPro" id="IPR032675">
    <property type="entry name" value="LRR_dom_sf"/>
</dbReference>
<protein>
    <recommendedName>
        <fullName evidence="3">Surface antigen BspA-like</fullName>
    </recommendedName>
</protein>
<proteinExistence type="predicted"/>
<sequence>MTNLSITQSNQEKSYFKLILKSEEFPLISDFPYISDVNPTIYSQLLSDHRYFIKSNVKKEVVQSFINHWVNREIPDINVTNITDYIQLSQEFDRMTDLVKMFLNHTSNVSISTLLHKAKKLKKRIKSRNKVIQLFDKNYNSLIDSFFNSDGIKTTQEFNEFKSKLFKASLKSEFNSNDISSEKVLNVNGIQYLLNEKEKTAGVLEVFSFESYIFIPRSVIYDSEEFLVTKILENSFCEDQIVTTIEFPEDSELKEIEKNAFLNSQIETIEIPKHVTKICESAFSYCNSLFEVTFCEGSELKTIEKDAFFYSFIDTLFIPSSVEELKKGWCSGMNSLYTIVVVPNDKENVTLYDDKLLLGKSFLDSDEFDILLLACRDVEEVKVPSFVKRIAPHAFSGCESLETLEFSEHSQLQIIEELAFAYSALTTIDIPPQVTSIESEAFLCCSSLKVVTFSEDSELKSIGKFAFSESSIEKLVIPSSVIVFGKAWCNGTENLTEIEIIRNQRENVILYNNEILVGKSNLESPDFDVLLFARRDIEKVTIPSFIKIIDSFSFDSCNMLNQISFADNSKLQIIGNSAFYNCCFDAITIPSQVVEMRKRSFQCCNKLERIEFDHHSELKRIGKYVFAHSSIQTISIPSKVEDIGASWCFNANFLETVKIGPNNQNFIQNGPFTINKSESGNFDTINLVNKNVILTKIPAFIRKIDSYSFTNCHKLKTVEFEKDSKLELIGENAFESSSIIEVSIPPHVKSIKKYAFSDCASLESVTFSNDSKLRFIFPFAFYRTGIKEVIFPSSLVHIGAFAFSHCHELQIVEIPENSELAYINSDAFNKSPVIFVMIPAKLINLASLLGE</sequence>
<dbReference type="EMBL" id="JAPFFF010000030">
    <property type="protein sequence ID" value="KAK8845986.1"/>
    <property type="molecule type" value="Genomic_DNA"/>
</dbReference>
<evidence type="ECO:0000313" key="1">
    <source>
        <dbReference type="EMBL" id="KAK8845986.1"/>
    </source>
</evidence>
<dbReference type="InterPro" id="IPR053139">
    <property type="entry name" value="Surface_bspA-like"/>
</dbReference>
<keyword evidence="2" id="KW-1185">Reference proteome</keyword>
<dbReference type="Pfam" id="PF13306">
    <property type="entry name" value="LRR_5"/>
    <property type="match status" value="4"/>
</dbReference>
<name>A0ABR2HF07_9EUKA</name>
<dbReference type="InterPro" id="IPR026906">
    <property type="entry name" value="LRR_5"/>
</dbReference>
<reference evidence="1 2" key="1">
    <citation type="submission" date="2024-04" db="EMBL/GenBank/DDBJ databases">
        <title>Tritrichomonas musculus Genome.</title>
        <authorList>
            <person name="Alves-Ferreira E."/>
            <person name="Grigg M."/>
            <person name="Lorenzi H."/>
            <person name="Galac M."/>
        </authorList>
    </citation>
    <scope>NUCLEOTIDE SEQUENCE [LARGE SCALE GENOMIC DNA]</scope>
    <source>
        <strain evidence="1 2">EAF2021</strain>
    </source>
</reference>
<dbReference type="PANTHER" id="PTHR45661:SF3">
    <property type="entry name" value="IG-LIKE DOMAIN-CONTAINING PROTEIN"/>
    <property type="match status" value="1"/>
</dbReference>
<dbReference type="SUPFAM" id="SSF52058">
    <property type="entry name" value="L domain-like"/>
    <property type="match status" value="2"/>
</dbReference>
<evidence type="ECO:0008006" key="3">
    <source>
        <dbReference type="Google" id="ProtNLM"/>
    </source>
</evidence>
<organism evidence="1 2">
    <name type="scientific">Tritrichomonas musculus</name>
    <dbReference type="NCBI Taxonomy" id="1915356"/>
    <lineage>
        <taxon>Eukaryota</taxon>
        <taxon>Metamonada</taxon>
        <taxon>Parabasalia</taxon>
        <taxon>Tritrichomonadida</taxon>
        <taxon>Tritrichomonadidae</taxon>
        <taxon>Tritrichomonas</taxon>
    </lineage>
</organism>
<gene>
    <name evidence="1" type="ORF">M9Y10_020924</name>
</gene>
<accession>A0ABR2HF07</accession>
<evidence type="ECO:0000313" key="2">
    <source>
        <dbReference type="Proteomes" id="UP001470230"/>
    </source>
</evidence>
<comment type="caution">
    <text evidence="1">The sequence shown here is derived from an EMBL/GenBank/DDBJ whole genome shotgun (WGS) entry which is preliminary data.</text>
</comment>
<dbReference type="PANTHER" id="PTHR45661">
    <property type="entry name" value="SURFACE ANTIGEN"/>
    <property type="match status" value="1"/>
</dbReference>
<dbReference type="Gene3D" id="3.80.10.10">
    <property type="entry name" value="Ribonuclease Inhibitor"/>
    <property type="match status" value="5"/>
</dbReference>